<evidence type="ECO:0000256" key="4">
    <source>
        <dbReference type="ARBA" id="ARBA00022475"/>
    </source>
</evidence>
<evidence type="ECO:0000256" key="12">
    <source>
        <dbReference type="SAM" id="Phobius"/>
    </source>
</evidence>
<evidence type="ECO:0000256" key="1">
    <source>
        <dbReference type="ARBA" id="ARBA00004651"/>
    </source>
</evidence>
<organism evidence="13 14">
    <name type="scientific">Pedobacter cryoconitis</name>
    <dbReference type="NCBI Taxonomy" id="188932"/>
    <lineage>
        <taxon>Bacteria</taxon>
        <taxon>Pseudomonadati</taxon>
        <taxon>Bacteroidota</taxon>
        <taxon>Sphingobacteriia</taxon>
        <taxon>Sphingobacteriales</taxon>
        <taxon>Sphingobacteriaceae</taxon>
        <taxon>Pedobacter</taxon>
    </lineage>
</organism>
<dbReference type="InterPro" id="IPR001734">
    <property type="entry name" value="Na/solute_symporter"/>
</dbReference>
<feature type="transmembrane region" description="Helical" evidence="12">
    <location>
        <begin position="74"/>
        <end position="96"/>
    </location>
</feature>
<feature type="transmembrane region" description="Helical" evidence="12">
    <location>
        <begin position="453"/>
        <end position="475"/>
    </location>
</feature>
<keyword evidence="7" id="KW-0915">Sodium</keyword>
<name>A0A327SPA4_9SPHI</name>
<feature type="transmembrane region" description="Helical" evidence="12">
    <location>
        <begin position="408"/>
        <end position="432"/>
    </location>
</feature>
<dbReference type="AlphaFoldDB" id="A0A327SPA4"/>
<keyword evidence="8" id="KW-0406">Ion transport</keyword>
<feature type="transmembrane region" description="Helical" evidence="12">
    <location>
        <begin position="42"/>
        <end position="62"/>
    </location>
</feature>
<gene>
    <name evidence="13" type="ORF">LY11_02868</name>
</gene>
<feature type="transmembrane region" description="Helical" evidence="12">
    <location>
        <begin position="149"/>
        <end position="167"/>
    </location>
</feature>
<keyword evidence="4" id="KW-1003">Cell membrane</keyword>
<dbReference type="OrthoDB" id="9803597at2"/>
<dbReference type="EMBL" id="QLLR01000013">
    <property type="protein sequence ID" value="RAJ29604.1"/>
    <property type="molecule type" value="Genomic_DNA"/>
</dbReference>
<dbReference type="PANTHER" id="PTHR42985">
    <property type="entry name" value="SODIUM-COUPLED MONOCARBOXYLATE TRANSPORTER"/>
    <property type="match status" value="1"/>
</dbReference>
<protein>
    <submittedName>
        <fullName evidence="13">SSS family transporter</fullName>
    </submittedName>
</protein>
<dbReference type="Gene3D" id="1.20.1730.10">
    <property type="entry name" value="Sodium/glucose cotransporter"/>
    <property type="match status" value="1"/>
</dbReference>
<feature type="transmembrane region" description="Helical" evidence="12">
    <location>
        <begin position="231"/>
        <end position="250"/>
    </location>
</feature>
<dbReference type="GO" id="GO:0015293">
    <property type="term" value="F:symporter activity"/>
    <property type="evidence" value="ECO:0007669"/>
    <property type="project" value="TreeGrafter"/>
</dbReference>
<evidence type="ECO:0000256" key="8">
    <source>
        <dbReference type="ARBA" id="ARBA00023065"/>
    </source>
</evidence>
<feature type="transmembrane region" description="Helical" evidence="12">
    <location>
        <begin position="513"/>
        <end position="530"/>
    </location>
</feature>
<feature type="transmembrane region" description="Helical" evidence="12">
    <location>
        <begin position="6"/>
        <end position="22"/>
    </location>
</feature>
<dbReference type="InterPro" id="IPR038377">
    <property type="entry name" value="Na/Glc_symporter_sf"/>
</dbReference>
<keyword evidence="5 12" id="KW-0812">Transmembrane</keyword>
<dbReference type="Proteomes" id="UP000249754">
    <property type="component" value="Unassembled WGS sequence"/>
</dbReference>
<evidence type="ECO:0000256" key="11">
    <source>
        <dbReference type="RuleBase" id="RU362091"/>
    </source>
</evidence>
<dbReference type="RefSeq" id="WP_111634327.1">
    <property type="nucleotide sequence ID" value="NZ_QLLR01000013.1"/>
</dbReference>
<evidence type="ECO:0000256" key="7">
    <source>
        <dbReference type="ARBA" id="ARBA00023053"/>
    </source>
</evidence>
<dbReference type="PROSITE" id="PS50283">
    <property type="entry name" value="NA_SOLUT_SYMP_3"/>
    <property type="match status" value="1"/>
</dbReference>
<dbReference type="PANTHER" id="PTHR42985:SF47">
    <property type="entry name" value="INTEGRAL MEMBRANE TRANSPORT PROTEIN"/>
    <property type="match status" value="1"/>
</dbReference>
<evidence type="ECO:0000256" key="5">
    <source>
        <dbReference type="ARBA" id="ARBA00022692"/>
    </source>
</evidence>
<comment type="caution">
    <text evidence="13">The sequence shown here is derived from an EMBL/GenBank/DDBJ whole genome shotgun (WGS) entry which is preliminary data.</text>
</comment>
<accession>A0A327SPA4</accession>
<feature type="transmembrane region" description="Helical" evidence="12">
    <location>
        <begin position="487"/>
        <end position="506"/>
    </location>
</feature>
<evidence type="ECO:0000313" key="14">
    <source>
        <dbReference type="Proteomes" id="UP000249754"/>
    </source>
</evidence>
<dbReference type="Pfam" id="PF00474">
    <property type="entry name" value="SSF"/>
    <property type="match status" value="2"/>
</dbReference>
<dbReference type="GO" id="GO:0006814">
    <property type="term" value="P:sodium ion transport"/>
    <property type="evidence" value="ECO:0007669"/>
    <property type="project" value="UniProtKB-KW"/>
</dbReference>
<proteinExistence type="inferred from homology"/>
<evidence type="ECO:0000256" key="3">
    <source>
        <dbReference type="ARBA" id="ARBA00022448"/>
    </source>
</evidence>
<evidence type="ECO:0000256" key="9">
    <source>
        <dbReference type="ARBA" id="ARBA00023136"/>
    </source>
</evidence>
<comment type="subcellular location">
    <subcellularLocation>
        <location evidence="1">Cell membrane</location>
        <topology evidence="1">Multi-pass membrane protein</topology>
    </subcellularLocation>
</comment>
<keyword evidence="9 12" id="KW-0472">Membrane</keyword>
<evidence type="ECO:0000313" key="13">
    <source>
        <dbReference type="EMBL" id="RAJ29604.1"/>
    </source>
</evidence>
<feature type="transmembrane region" description="Helical" evidence="12">
    <location>
        <begin position="117"/>
        <end position="137"/>
    </location>
</feature>
<evidence type="ECO:0000256" key="6">
    <source>
        <dbReference type="ARBA" id="ARBA00022989"/>
    </source>
</evidence>
<reference evidence="13 14" key="1">
    <citation type="submission" date="2018-06" db="EMBL/GenBank/DDBJ databases">
        <title>Genomic Encyclopedia of Archaeal and Bacterial Type Strains, Phase II (KMG-II): from individual species to whole genera.</title>
        <authorList>
            <person name="Goeker M."/>
        </authorList>
    </citation>
    <scope>NUCLEOTIDE SEQUENCE [LARGE SCALE GENOMIC DNA]</scope>
    <source>
        <strain evidence="13 14">DSM 14825</strain>
    </source>
</reference>
<dbReference type="GO" id="GO:0005886">
    <property type="term" value="C:plasma membrane"/>
    <property type="evidence" value="ECO:0007669"/>
    <property type="project" value="UniProtKB-SubCell"/>
</dbReference>
<evidence type="ECO:0000256" key="10">
    <source>
        <dbReference type="ARBA" id="ARBA00023201"/>
    </source>
</evidence>
<dbReference type="STRING" id="188932.AY601_3186"/>
<keyword evidence="3" id="KW-0813">Transport</keyword>
<dbReference type="CDD" id="cd11494">
    <property type="entry name" value="SLC5sbd_NIS-like_u2"/>
    <property type="match status" value="1"/>
</dbReference>
<keyword evidence="6 12" id="KW-1133">Transmembrane helix</keyword>
<keyword evidence="10" id="KW-0739">Sodium transport</keyword>
<sequence>MSYTDWAVLCCTLIAIVSYGVYKSRGAKDIDGYLLGNRSLPWYSVCLSVMATQASAITFLSAPGLAYSSGMSFVQFYFGLPLAMIVLCVTFVPIFHRLKVYTAYEYLEQRFDLKTRALTAFLFLIQRGLSTGITIYAPSIILSTILDINTTYTTLVIGGIVVAYTVYGGTKAVSYTQMLQMSIIFCGLFAAGIMVVHLLPGDVGFGKAISIAGKMGRTNAIDFKFDWNNPYTVWSGLIGGFFLQLSYFGTDQSQVGRYLTGASVSESRLGLLMNGLVKIPMQFLILLIGVLVFTFYQYNKPPVFFNSFELNKLEKSKYNPQLDQLKKDYEKAFEEKQTEVNKLNDALDQQNKPVIDQQRIALKKADEQTKVVRKQVTDLMLQNDPGADVNDNNYIFLSFVTKYLPKGLIGLLIAIIFLASMGSTASALNSLASTSVIDIYKRLINKNATEENYLKASRWSTVIWGLVCIAMALYASKIGNLIEAVNILGSYIYGTILGVFLVAFYLKHVNGRAVFYAAIATEAVVCICGYQKVVAYLWLNVIGCLLVVLLSLFFQAVLKKKEITT</sequence>
<feature type="transmembrane region" description="Helical" evidence="12">
    <location>
        <begin position="536"/>
        <end position="558"/>
    </location>
</feature>
<comment type="similarity">
    <text evidence="2 11">Belongs to the sodium:solute symporter (SSF) (TC 2.A.21) family.</text>
</comment>
<feature type="transmembrane region" description="Helical" evidence="12">
    <location>
        <begin position="179"/>
        <end position="199"/>
    </location>
</feature>
<evidence type="ECO:0000256" key="2">
    <source>
        <dbReference type="ARBA" id="ARBA00006434"/>
    </source>
</evidence>
<dbReference type="InterPro" id="IPR051163">
    <property type="entry name" value="Sodium:Solute_Symporter_SSF"/>
</dbReference>
<feature type="transmembrane region" description="Helical" evidence="12">
    <location>
        <begin position="271"/>
        <end position="296"/>
    </location>
</feature>